<keyword evidence="5 6" id="KW-0472">Membrane</keyword>
<evidence type="ECO:0000256" key="3">
    <source>
        <dbReference type="ARBA" id="ARBA00022692"/>
    </source>
</evidence>
<dbReference type="InterPro" id="IPR001248">
    <property type="entry name" value="Pur-cyt_permease"/>
</dbReference>
<keyword evidence="3 6" id="KW-0812">Transmembrane</keyword>
<proteinExistence type="inferred from homology"/>
<feature type="transmembrane region" description="Helical" evidence="6">
    <location>
        <begin position="20"/>
        <end position="41"/>
    </location>
</feature>
<feature type="transmembrane region" description="Helical" evidence="6">
    <location>
        <begin position="83"/>
        <end position="103"/>
    </location>
</feature>
<accession>E6PNA9</accession>
<evidence type="ECO:0000256" key="5">
    <source>
        <dbReference type="ARBA" id="ARBA00023136"/>
    </source>
</evidence>
<evidence type="ECO:0000256" key="2">
    <source>
        <dbReference type="ARBA" id="ARBA00008974"/>
    </source>
</evidence>
<gene>
    <name evidence="7" type="ORF">CARN2_1269</name>
</gene>
<dbReference type="EMBL" id="CABM01000026">
    <property type="protein sequence ID" value="CBH96411.1"/>
    <property type="molecule type" value="Genomic_DNA"/>
</dbReference>
<evidence type="ECO:0000256" key="1">
    <source>
        <dbReference type="ARBA" id="ARBA00004141"/>
    </source>
</evidence>
<keyword evidence="4 6" id="KW-1133">Transmembrane helix</keyword>
<comment type="similarity">
    <text evidence="2">Belongs to the purine-cytosine permease (2.A.39) family.</text>
</comment>
<evidence type="ECO:0000313" key="7">
    <source>
        <dbReference type="EMBL" id="CBH96411.1"/>
    </source>
</evidence>
<dbReference type="AlphaFoldDB" id="E6PNA9"/>
<organism evidence="7">
    <name type="scientific">mine drainage metagenome</name>
    <dbReference type="NCBI Taxonomy" id="410659"/>
    <lineage>
        <taxon>unclassified sequences</taxon>
        <taxon>metagenomes</taxon>
        <taxon>ecological metagenomes</taxon>
    </lineage>
</organism>
<dbReference type="Pfam" id="PF02133">
    <property type="entry name" value="Transp_cyt_pur"/>
    <property type="match status" value="1"/>
</dbReference>
<protein>
    <submittedName>
        <fullName evidence="7">APC transporter, NCS1 family</fullName>
    </submittedName>
</protein>
<dbReference type="Gene3D" id="1.10.4160.10">
    <property type="entry name" value="Hydantoin permease"/>
    <property type="match status" value="1"/>
</dbReference>
<feature type="transmembrane region" description="Helical" evidence="6">
    <location>
        <begin position="53"/>
        <end position="71"/>
    </location>
</feature>
<reference evidence="7" key="1">
    <citation type="submission" date="2009-10" db="EMBL/GenBank/DDBJ databases">
        <title>Diversity of trophic interactions inside an arsenic-rich microbial ecosystem.</title>
        <authorList>
            <person name="Bertin P.N."/>
            <person name="Heinrich-Salmeron A."/>
            <person name="Pelletier E."/>
            <person name="Goulhen-Chollet F."/>
            <person name="Arsene-Ploetze F."/>
            <person name="Gallien S."/>
            <person name="Calteau A."/>
            <person name="Vallenet D."/>
            <person name="Casiot C."/>
            <person name="Chane-Woon-Ming B."/>
            <person name="Giloteaux L."/>
            <person name="Barakat M."/>
            <person name="Bonnefoy V."/>
            <person name="Bruneel O."/>
            <person name="Chandler M."/>
            <person name="Cleiss J."/>
            <person name="Duran R."/>
            <person name="Elbaz-Poulichet F."/>
            <person name="Fonknechten N."/>
            <person name="Lauga B."/>
            <person name="Mornico D."/>
            <person name="Ortet P."/>
            <person name="Schaeffer C."/>
            <person name="Siguier P."/>
            <person name="Alexander Thil Smith A."/>
            <person name="Van Dorsselaer A."/>
            <person name="Weissenbach J."/>
            <person name="Medigue C."/>
            <person name="Le Paslier D."/>
        </authorList>
    </citation>
    <scope>NUCLEOTIDE SEQUENCE</scope>
</reference>
<comment type="caution">
    <text evidence="7">The sequence shown here is derived from an EMBL/GenBank/DDBJ whole genome shotgun (WGS) entry which is preliminary data.</text>
</comment>
<evidence type="ECO:0000256" key="6">
    <source>
        <dbReference type="SAM" id="Phobius"/>
    </source>
</evidence>
<evidence type="ECO:0000256" key="4">
    <source>
        <dbReference type="ARBA" id="ARBA00022989"/>
    </source>
</evidence>
<comment type="subcellular location">
    <subcellularLocation>
        <location evidence="1">Membrane</location>
        <topology evidence="1">Multi-pass membrane protein</topology>
    </subcellularLocation>
</comment>
<name>E6PNA9_9ZZZZ</name>
<dbReference type="GO" id="GO:0022857">
    <property type="term" value="F:transmembrane transporter activity"/>
    <property type="evidence" value="ECO:0007669"/>
    <property type="project" value="InterPro"/>
</dbReference>
<sequence length="109" mass="12042">MPLMPALAPYADVHQYGFVGLSSLGWLAYMVLWVLQALVFWKGMEAVRIFIDWAGPAVCVVMFALAFYLVSKMGLSNINMDLGSVKFTWLIDCGMAAVLYVAINRSSPT</sequence>
<dbReference type="GO" id="GO:0016020">
    <property type="term" value="C:membrane"/>
    <property type="evidence" value="ECO:0007669"/>
    <property type="project" value="UniProtKB-SubCell"/>
</dbReference>